<dbReference type="EMBL" id="GGEC01080984">
    <property type="protein sequence ID" value="MBX61468.1"/>
    <property type="molecule type" value="Transcribed_RNA"/>
</dbReference>
<dbReference type="AlphaFoldDB" id="A0A2P2Q390"/>
<evidence type="ECO:0000313" key="1">
    <source>
        <dbReference type="EMBL" id="MBX61468.1"/>
    </source>
</evidence>
<protein>
    <submittedName>
        <fullName evidence="1">Uncharacterized protein</fullName>
    </submittedName>
</protein>
<name>A0A2P2Q390_RHIMU</name>
<reference evidence="1" key="1">
    <citation type="submission" date="2018-02" db="EMBL/GenBank/DDBJ databases">
        <title>Rhizophora mucronata_Transcriptome.</title>
        <authorList>
            <person name="Meera S.P."/>
            <person name="Sreeshan A."/>
            <person name="Augustine A."/>
        </authorList>
    </citation>
    <scope>NUCLEOTIDE SEQUENCE</scope>
    <source>
        <tissue evidence="1">Leaf</tissue>
    </source>
</reference>
<organism evidence="1">
    <name type="scientific">Rhizophora mucronata</name>
    <name type="common">Asiatic mangrove</name>
    <dbReference type="NCBI Taxonomy" id="61149"/>
    <lineage>
        <taxon>Eukaryota</taxon>
        <taxon>Viridiplantae</taxon>
        <taxon>Streptophyta</taxon>
        <taxon>Embryophyta</taxon>
        <taxon>Tracheophyta</taxon>
        <taxon>Spermatophyta</taxon>
        <taxon>Magnoliopsida</taxon>
        <taxon>eudicotyledons</taxon>
        <taxon>Gunneridae</taxon>
        <taxon>Pentapetalae</taxon>
        <taxon>rosids</taxon>
        <taxon>fabids</taxon>
        <taxon>Malpighiales</taxon>
        <taxon>Rhizophoraceae</taxon>
        <taxon>Rhizophora</taxon>
    </lineage>
</organism>
<accession>A0A2P2Q390</accession>
<sequence length="29" mass="3194">MCESSNGQSSTEPCKEWRSTEAETCSGRI</sequence>
<proteinExistence type="predicted"/>